<evidence type="ECO:0000256" key="2">
    <source>
        <dbReference type="ARBA" id="ARBA00022840"/>
    </source>
</evidence>
<dbReference type="PANTHER" id="PTHR14187:SF82">
    <property type="entry name" value="FAMILY CHAPERONE, PUTATIVE (AFU_ORTHOLOGUE AFUA_7G08575)-RELATED"/>
    <property type="match status" value="1"/>
</dbReference>
<dbReference type="CDD" id="cd10170">
    <property type="entry name" value="ASKHA_NBD_HSP70"/>
    <property type="match status" value="1"/>
</dbReference>
<evidence type="ECO:0000313" key="4">
    <source>
        <dbReference type="Proteomes" id="UP001174691"/>
    </source>
</evidence>
<dbReference type="Proteomes" id="UP001174691">
    <property type="component" value="Unassembled WGS sequence"/>
</dbReference>
<dbReference type="InterPro" id="IPR043129">
    <property type="entry name" value="ATPase_NBD"/>
</dbReference>
<dbReference type="EMBL" id="JANBVN010000005">
    <property type="protein sequence ID" value="KAJ9165245.1"/>
    <property type="molecule type" value="Genomic_DNA"/>
</dbReference>
<gene>
    <name evidence="3" type="ORF">NKR19_g589</name>
</gene>
<proteinExistence type="predicted"/>
<dbReference type="AlphaFoldDB" id="A0AA38W432"/>
<name>A0AA38W432_9PEZI</name>
<reference evidence="3" key="1">
    <citation type="submission" date="2022-07" db="EMBL/GenBank/DDBJ databases">
        <title>Fungi with potential for degradation of polypropylene.</title>
        <authorList>
            <person name="Gostincar C."/>
        </authorList>
    </citation>
    <scope>NUCLEOTIDE SEQUENCE</scope>
    <source>
        <strain evidence="3">EXF-13287</strain>
    </source>
</reference>
<keyword evidence="1" id="KW-0547">Nucleotide-binding</keyword>
<dbReference type="SUPFAM" id="SSF53067">
    <property type="entry name" value="Actin-like ATPase domain"/>
    <property type="match status" value="2"/>
</dbReference>
<dbReference type="GO" id="GO:0005524">
    <property type="term" value="F:ATP binding"/>
    <property type="evidence" value="ECO:0007669"/>
    <property type="project" value="UniProtKB-KW"/>
</dbReference>
<keyword evidence="2" id="KW-0067">ATP-binding</keyword>
<evidence type="ECO:0000313" key="3">
    <source>
        <dbReference type="EMBL" id="KAJ9165245.1"/>
    </source>
</evidence>
<sequence>MEFEKISIAARKIIVAIDFGTTYSGIAWAETQRPDRRVAITSWPLSRTIREGESSDKVPTKLRYNGNQIEWGFSIPVTAPQDQVIEWFKLDLDPSLRDMGDAVSQNAAKSGRDVDKLVTDYISALGDHLMYTLREKLGDGVVASTPLEFIVTVPAIWSDLAKDKTKQACQRAPGLSATKSPIHLISEPEAAAIYALHGLDPHGLKIGDSFVICDAGGGTVDLISYTITNLRPILEVQEAAPGTGALCGSTYLNLRFAKFLRAKLGREDGFDDEVMAEAMDRFEQSVKRQFTMHAAPDETYTIPVAGMANNRELGISRGRYALKASDLQVIFEPVVQEVINLVKGQIAASNVPIRAVLLVGGFGASSYLKERLRSSTDRNIQIMQPPNAWLAVVQGAVMKGLAQSAPEKLTTVKVQNRKARKHYGTEWRSRYDEKLHKDLESKKHWCGLDGCWKVYTMEWFIKRGDSVSENQAFATSFVWTGPVSQGRIRKIKMDIYADRTLRRAPVARDSNVALLCHVEADVSHIPEHELHRRRGNDDQMYYELNCKIEAVYLSASTQYTLLYNNQRYNSVTAEYV</sequence>
<dbReference type="GO" id="GO:0140662">
    <property type="term" value="F:ATP-dependent protein folding chaperone"/>
    <property type="evidence" value="ECO:0007669"/>
    <property type="project" value="InterPro"/>
</dbReference>
<protein>
    <submittedName>
        <fullName evidence="3">Actin-like ATPase domain-containing protein</fullName>
    </submittedName>
</protein>
<organism evidence="3 4">
    <name type="scientific">Coniochaeta hoffmannii</name>
    <dbReference type="NCBI Taxonomy" id="91930"/>
    <lineage>
        <taxon>Eukaryota</taxon>
        <taxon>Fungi</taxon>
        <taxon>Dikarya</taxon>
        <taxon>Ascomycota</taxon>
        <taxon>Pezizomycotina</taxon>
        <taxon>Sordariomycetes</taxon>
        <taxon>Sordariomycetidae</taxon>
        <taxon>Coniochaetales</taxon>
        <taxon>Coniochaetaceae</taxon>
        <taxon>Coniochaeta</taxon>
    </lineage>
</organism>
<dbReference type="Gene3D" id="3.30.420.40">
    <property type="match status" value="2"/>
</dbReference>
<dbReference type="PANTHER" id="PTHR14187">
    <property type="entry name" value="ALPHA KINASE/ELONGATION FACTOR 2 KINASE"/>
    <property type="match status" value="1"/>
</dbReference>
<dbReference type="Pfam" id="PF00012">
    <property type="entry name" value="HSP70"/>
    <property type="match status" value="1"/>
</dbReference>
<keyword evidence="4" id="KW-1185">Reference proteome</keyword>
<dbReference type="PRINTS" id="PR00301">
    <property type="entry name" value="HEATSHOCK70"/>
</dbReference>
<comment type="caution">
    <text evidence="3">The sequence shown here is derived from an EMBL/GenBank/DDBJ whole genome shotgun (WGS) entry which is preliminary data.</text>
</comment>
<evidence type="ECO:0000256" key="1">
    <source>
        <dbReference type="ARBA" id="ARBA00022741"/>
    </source>
</evidence>
<dbReference type="Gene3D" id="3.90.640.10">
    <property type="entry name" value="Actin, Chain A, domain 4"/>
    <property type="match status" value="1"/>
</dbReference>
<dbReference type="InterPro" id="IPR013126">
    <property type="entry name" value="Hsp_70_fam"/>
</dbReference>
<accession>A0AA38W432</accession>